<name>A0AAD7FHV9_9AGAR</name>
<gene>
    <name evidence="1" type="ORF">FB45DRAFT_751456</name>
</gene>
<dbReference type="Proteomes" id="UP001221142">
    <property type="component" value="Unassembled WGS sequence"/>
</dbReference>
<protein>
    <recommendedName>
        <fullName evidence="3">F-box domain-containing protein</fullName>
    </recommendedName>
</protein>
<comment type="caution">
    <text evidence="1">The sequence shown here is derived from an EMBL/GenBank/DDBJ whole genome shotgun (WGS) entry which is preliminary data.</text>
</comment>
<evidence type="ECO:0000313" key="2">
    <source>
        <dbReference type="Proteomes" id="UP001221142"/>
    </source>
</evidence>
<organism evidence="1 2">
    <name type="scientific">Roridomyces roridus</name>
    <dbReference type="NCBI Taxonomy" id="1738132"/>
    <lineage>
        <taxon>Eukaryota</taxon>
        <taxon>Fungi</taxon>
        <taxon>Dikarya</taxon>
        <taxon>Basidiomycota</taxon>
        <taxon>Agaricomycotina</taxon>
        <taxon>Agaricomycetes</taxon>
        <taxon>Agaricomycetidae</taxon>
        <taxon>Agaricales</taxon>
        <taxon>Marasmiineae</taxon>
        <taxon>Mycenaceae</taxon>
        <taxon>Roridomyces</taxon>
    </lineage>
</organism>
<reference evidence="1" key="1">
    <citation type="submission" date="2023-03" db="EMBL/GenBank/DDBJ databases">
        <title>Massive genome expansion in bonnet fungi (Mycena s.s.) driven by repeated elements and novel gene families across ecological guilds.</title>
        <authorList>
            <consortium name="Lawrence Berkeley National Laboratory"/>
            <person name="Harder C.B."/>
            <person name="Miyauchi S."/>
            <person name="Viragh M."/>
            <person name="Kuo A."/>
            <person name="Thoen E."/>
            <person name="Andreopoulos B."/>
            <person name="Lu D."/>
            <person name="Skrede I."/>
            <person name="Drula E."/>
            <person name="Henrissat B."/>
            <person name="Morin E."/>
            <person name="Kohler A."/>
            <person name="Barry K."/>
            <person name="LaButti K."/>
            <person name="Morin E."/>
            <person name="Salamov A."/>
            <person name="Lipzen A."/>
            <person name="Mereny Z."/>
            <person name="Hegedus B."/>
            <person name="Baldrian P."/>
            <person name="Stursova M."/>
            <person name="Weitz H."/>
            <person name="Taylor A."/>
            <person name="Grigoriev I.V."/>
            <person name="Nagy L.G."/>
            <person name="Martin F."/>
            <person name="Kauserud H."/>
        </authorList>
    </citation>
    <scope>NUCLEOTIDE SEQUENCE</scope>
    <source>
        <strain evidence="1">9284</strain>
    </source>
</reference>
<sequence>MSLPPSFQEPPTTQSLAAARATLDESRKNACSLTDKIAQAQASLKQIVAEAEAAIDDMLREQSLVEKTIAHTQAYLAPIRRLPGELLRELFLWCFEGHPCCAWVLSAVCTTWRCQALSIPRIWSKIRLFTNQSSSPDTIRLWLERSGPTVPLDIEIYLRVVQSEPAAVVPYPRRRRHDYLTHTFLAAPPPPLFGTGPLPAPGHLIVPHFTPSVTPFIVPQPAIHHHGGWESPPAVPMFHGQAESAAQPNLHWGHIAVYYLVQQMHRWERFVFRFDKNFGSIAALKSITGALTACAAPLLREFEVSSASAVFYPTEWGWLPSSRAVPGWVNPLPKLRTLTLQYAPFKPTSPIFLQEATQLTTLNIRALPASLIPLDRILGIISANSRTLKSLRLHFSSVSHAVLPLPASTTLDHLEDLYVGGHHLLSQLIDTLILPDLCALDLDFDAPREPIEETISSLYTRSHNPPLRSLAVSYGGPTPPPGTPVGVSSGQTPSSFYYGYVAAGTVVSWGFLGEMGGSLEVLKIGGAALECLIGTLMAPDDAGGTLMTGPNGPGGPAVPGWACPKLRELYLRGCHAHAHASNDGIGKLVKMVDARNPEGGGSANAGMGSGMVSRLTRLELDDCGFQLGGDVVQWLEGRIGKGAVVCVEPQVEACVVCSPHY</sequence>
<accession>A0AAD7FHV9</accession>
<proteinExistence type="predicted"/>
<dbReference type="EMBL" id="JARKIF010000013">
    <property type="protein sequence ID" value="KAJ7624936.1"/>
    <property type="molecule type" value="Genomic_DNA"/>
</dbReference>
<dbReference type="AlphaFoldDB" id="A0AAD7FHV9"/>
<evidence type="ECO:0000313" key="1">
    <source>
        <dbReference type="EMBL" id="KAJ7624936.1"/>
    </source>
</evidence>
<dbReference type="InterPro" id="IPR032675">
    <property type="entry name" value="LRR_dom_sf"/>
</dbReference>
<dbReference type="SUPFAM" id="SSF52058">
    <property type="entry name" value="L domain-like"/>
    <property type="match status" value="1"/>
</dbReference>
<dbReference type="Gene3D" id="3.80.10.10">
    <property type="entry name" value="Ribonuclease Inhibitor"/>
    <property type="match status" value="1"/>
</dbReference>
<evidence type="ECO:0008006" key="3">
    <source>
        <dbReference type="Google" id="ProtNLM"/>
    </source>
</evidence>
<keyword evidence="2" id="KW-1185">Reference proteome</keyword>